<dbReference type="GO" id="GO:0005829">
    <property type="term" value="C:cytosol"/>
    <property type="evidence" value="ECO:0007669"/>
    <property type="project" value="TreeGrafter"/>
</dbReference>
<sequence length="154" mass="16341">MPKIIEGHLSAADKKFCLVVSRFNDLISQRLVDGALDCITRHGGSDANVELVWVPGSFEIPGVAARVAASKKYQAVICLGAVIRGDTPHFDYIAAEVAKGVAQVSMNSGVPTVFGVITTDNLDQALDRAGSKAGNKGWQAALSAIELTDLYRKI</sequence>
<evidence type="ECO:0000256" key="3">
    <source>
        <dbReference type="ARBA" id="ARBA00012664"/>
    </source>
</evidence>
<evidence type="ECO:0000313" key="9">
    <source>
        <dbReference type="EMBL" id="OGF12991.1"/>
    </source>
</evidence>
<evidence type="ECO:0000256" key="4">
    <source>
        <dbReference type="ARBA" id="ARBA00022619"/>
    </source>
</evidence>
<dbReference type="GO" id="GO:0009231">
    <property type="term" value="P:riboflavin biosynthetic process"/>
    <property type="evidence" value="ECO:0007669"/>
    <property type="project" value="UniProtKB-UniRule"/>
</dbReference>
<gene>
    <name evidence="8" type="primary">ribH</name>
    <name evidence="9" type="ORF">A2024_01830</name>
</gene>
<comment type="function">
    <text evidence="8">Catalyzes the formation of 6,7-dimethyl-8-ribityllumazine by condensation of 5-amino-6-(D-ribitylamino)uracil with 3,4-dihydroxy-2-butanone 4-phosphate. This is the penultimate step in the biosynthesis of riboflavin.</text>
</comment>
<dbReference type="InterPro" id="IPR002180">
    <property type="entry name" value="LS/RS"/>
</dbReference>
<evidence type="ECO:0000256" key="2">
    <source>
        <dbReference type="ARBA" id="ARBA00007424"/>
    </source>
</evidence>
<keyword evidence="4 8" id="KW-0686">Riboflavin biosynthesis</keyword>
<dbReference type="EMBL" id="MFFM01000027">
    <property type="protein sequence ID" value="OGF12991.1"/>
    <property type="molecule type" value="Genomic_DNA"/>
</dbReference>
<dbReference type="GO" id="GO:0009349">
    <property type="term" value="C:riboflavin synthase complex"/>
    <property type="evidence" value="ECO:0007669"/>
    <property type="project" value="UniProtKB-UniRule"/>
</dbReference>
<dbReference type="FunFam" id="3.40.50.960:FF:000001">
    <property type="entry name" value="6,7-dimethyl-8-ribityllumazine synthase"/>
    <property type="match status" value="1"/>
</dbReference>
<dbReference type="SUPFAM" id="SSF52121">
    <property type="entry name" value="Lumazine synthase"/>
    <property type="match status" value="1"/>
</dbReference>
<evidence type="ECO:0000256" key="6">
    <source>
        <dbReference type="ARBA" id="ARBA00048785"/>
    </source>
</evidence>
<dbReference type="NCBIfam" id="TIGR00114">
    <property type="entry name" value="lumazine-synth"/>
    <property type="match status" value="1"/>
</dbReference>
<evidence type="ECO:0000256" key="7">
    <source>
        <dbReference type="ARBA" id="ARBA00072606"/>
    </source>
</evidence>
<dbReference type="InterPro" id="IPR034964">
    <property type="entry name" value="LS"/>
</dbReference>
<comment type="catalytic activity">
    <reaction evidence="6 8">
        <text>(2S)-2-hydroxy-3-oxobutyl phosphate + 5-amino-6-(D-ribitylamino)uracil = 6,7-dimethyl-8-(1-D-ribityl)lumazine + phosphate + 2 H2O + H(+)</text>
        <dbReference type="Rhea" id="RHEA:26152"/>
        <dbReference type="ChEBI" id="CHEBI:15377"/>
        <dbReference type="ChEBI" id="CHEBI:15378"/>
        <dbReference type="ChEBI" id="CHEBI:15934"/>
        <dbReference type="ChEBI" id="CHEBI:43474"/>
        <dbReference type="ChEBI" id="CHEBI:58201"/>
        <dbReference type="ChEBI" id="CHEBI:58830"/>
        <dbReference type="EC" id="2.5.1.78"/>
    </reaction>
</comment>
<feature type="binding site" evidence="8">
    <location>
        <begin position="81"/>
        <end position="83"/>
    </location>
    <ligand>
        <name>5-amino-6-(D-ribitylamino)uracil</name>
        <dbReference type="ChEBI" id="CHEBI:15934"/>
    </ligand>
</feature>
<feature type="binding site" evidence="8">
    <location>
        <begin position="57"/>
        <end position="59"/>
    </location>
    <ligand>
        <name>5-amino-6-(D-ribitylamino)uracil</name>
        <dbReference type="ChEBI" id="CHEBI:15934"/>
    </ligand>
</feature>
<dbReference type="CDD" id="cd09209">
    <property type="entry name" value="Lumazine_synthase-I"/>
    <property type="match status" value="1"/>
</dbReference>
<feature type="active site" description="Proton donor" evidence="8">
    <location>
        <position position="89"/>
    </location>
</feature>
<comment type="caution">
    <text evidence="9">The sequence shown here is derived from an EMBL/GenBank/DDBJ whole genome shotgun (WGS) entry which is preliminary data.</text>
</comment>
<dbReference type="InterPro" id="IPR036467">
    <property type="entry name" value="LS/RS_sf"/>
</dbReference>
<keyword evidence="5 8" id="KW-0808">Transferase</keyword>
<feature type="binding site" evidence="8">
    <location>
        <begin position="86"/>
        <end position="87"/>
    </location>
    <ligand>
        <name>(2S)-2-hydroxy-3-oxobutyl phosphate</name>
        <dbReference type="ChEBI" id="CHEBI:58830"/>
    </ligand>
</feature>
<dbReference type="NCBIfam" id="NF000812">
    <property type="entry name" value="PRK00061.1-4"/>
    <property type="match status" value="1"/>
</dbReference>
<dbReference type="Pfam" id="PF00885">
    <property type="entry name" value="DMRL_synthase"/>
    <property type="match status" value="1"/>
</dbReference>
<reference evidence="9 10" key="1">
    <citation type="journal article" date="2016" name="Nat. Commun.">
        <title>Thousands of microbial genomes shed light on interconnected biogeochemical processes in an aquifer system.</title>
        <authorList>
            <person name="Anantharaman K."/>
            <person name="Brown C.T."/>
            <person name="Hug L.A."/>
            <person name="Sharon I."/>
            <person name="Castelle C.J."/>
            <person name="Probst A.J."/>
            <person name="Thomas B.C."/>
            <person name="Singh A."/>
            <person name="Wilkins M.J."/>
            <person name="Karaoz U."/>
            <person name="Brodie E.L."/>
            <person name="Williams K.H."/>
            <person name="Hubbard S.S."/>
            <person name="Banfield J.F."/>
        </authorList>
    </citation>
    <scope>NUCLEOTIDE SEQUENCE [LARGE SCALE GENOMIC DNA]</scope>
</reference>
<feature type="binding site" evidence="8">
    <location>
        <position position="23"/>
    </location>
    <ligand>
        <name>5-amino-6-(D-ribitylamino)uracil</name>
        <dbReference type="ChEBI" id="CHEBI:15934"/>
    </ligand>
</feature>
<accession>A0A1F5RG03</accession>
<dbReference type="UniPathway" id="UPA00275">
    <property type="reaction ID" value="UER00404"/>
</dbReference>
<organism evidence="9 10">
    <name type="scientific">Candidatus Edwardsbacteria bacterium GWF2_54_11</name>
    <dbReference type="NCBI Taxonomy" id="1817851"/>
    <lineage>
        <taxon>Bacteria</taxon>
        <taxon>Candidatus Edwardsiibacteriota</taxon>
    </lineage>
</organism>
<dbReference type="EC" id="2.5.1.78" evidence="3 8"/>
<dbReference type="HAMAP" id="MF_00178">
    <property type="entry name" value="Lumazine_synth"/>
    <property type="match status" value="1"/>
</dbReference>
<dbReference type="PANTHER" id="PTHR21058">
    <property type="entry name" value="6,7-DIMETHYL-8-RIBITYLLUMAZINE SYNTHASE DMRL SYNTHASE LUMAZINE SYNTHASE"/>
    <property type="match status" value="1"/>
</dbReference>
<feature type="binding site" evidence="8">
    <location>
        <position position="128"/>
    </location>
    <ligand>
        <name>(2S)-2-hydroxy-3-oxobutyl phosphate</name>
        <dbReference type="ChEBI" id="CHEBI:58830"/>
    </ligand>
</feature>
<evidence type="ECO:0000313" key="10">
    <source>
        <dbReference type="Proteomes" id="UP000177230"/>
    </source>
</evidence>
<dbReference type="GO" id="GO:0000906">
    <property type="term" value="F:6,7-dimethyl-8-ribityllumazine synthase activity"/>
    <property type="evidence" value="ECO:0007669"/>
    <property type="project" value="UniProtKB-UniRule"/>
</dbReference>
<feature type="binding site" evidence="8">
    <location>
        <position position="114"/>
    </location>
    <ligand>
        <name>5-amino-6-(D-ribitylamino)uracil</name>
        <dbReference type="ChEBI" id="CHEBI:15934"/>
    </ligand>
</feature>
<comment type="pathway">
    <text evidence="1 8">Cofactor biosynthesis; riboflavin biosynthesis; riboflavin from 2-hydroxy-3-oxobutyl phosphate and 5-amino-6-(D-ribitylamino)uracil: step 1/2.</text>
</comment>
<dbReference type="Proteomes" id="UP000177230">
    <property type="component" value="Unassembled WGS sequence"/>
</dbReference>
<name>A0A1F5RG03_9BACT</name>
<dbReference type="PANTHER" id="PTHR21058:SF0">
    <property type="entry name" value="6,7-DIMETHYL-8-RIBITYLLUMAZINE SYNTHASE"/>
    <property type="match status" value="1"/>
</dbReference>
<dbReference type="AlphaFoldDB" id="A0A1F5RG03"/>
<evidence type="ECO:0000256" key="5">
    <source>
        <dbReference type="ARBA" id="ARBA00022679"/>
    </source>
</evidence>
<evidence type="ECO:0000256" key="1">
    <source>
        <dbReference type="ARBA" id="ARBA00004917"/>
    </source>
</evidence>
<evidence type="ECO:0000256" key="8">
    <source>
        <dbReference type="HAMAP-Rule" id="MF_00178"/>
    </source>
</evidence>
<dbReference type="Gene3D" id="3.40.50.960">
    <property type="entry name" value="Lumazine/riboflavin synthase"/>
    <property type="match status" value="1"/>
</dbReference>
<protein>
    <recommendedName>
        <fullName evidence="7 8">6,7-dimethyl-8-ribityllumazine synthase</fullName>
        <shortName evidence="8">DMRL synthase</shortName>
        <shortName evidence="8">LS</shortName>
        <shortName evidence="8">Lumazine synthase</shortName>
        <ecNumber evidence="3 8">2.5.1.78</ecNumber>
    </recommendedName>
</protein>
<proteinExistence type="inferred from homology"/>
<comment type="similarity">
    <text evidence="2 8">Belongs to the DMRL synthase family.</text>
</comment>